<dbReference type="PANTHER" id="PTHR37423">
    <property type="entry name" value="SOLUBLE LYTIC MUREIN TRANSGLYCOSYLASE-RELATED"/>
    <property type="match status" value="1"/>
</dbReference>
<dbReference type="OrthoDB" id="9779191at2"/>
<evidence type="ECO:0000256" key="5">
    <source>
        <dbReference type="ARBA" id="ARBA00023288"/>
    </source>
</evidence>
<dbReference type="AlphaFoldDB" id="A0A286EE98"/>
<evidence type="ECO:0000313" key="9">
    <source>
        <dbReference type="EMBL" id="SOD69154.1"/>
    </source>
</evidence>
<dbReference type="PANTHER" id="PTHR37423:SF1">
    <property type="entry name" value="OUTER MEMBRANE PROTEIN ASSEMBLY FACTOR BAMD"/>
    <property type="match status" value="1"/>
</dbReference>
<evidence type="ECO:0000259" key="8">
    <source>
        <dbReference type="Pfam" id="PF13525"/>
    </source>
</evidence>
<dbReference type="Gene3D" id="1.25.40.10">
    <property type="entry name" value="Tetratricopeptide repeat domain"/>
    <property type="match status" value="1"/>
</dbReference>
<keyword evidence="2 6" id="KW-0472">Membrane</keyword>
<feature type="chain" id="PRO_5013411450" description="Outer membrane protein assembly factor BamD" evidence="7">
    <location>
        <begin position="19"/>
        <end position="267"/>
    </location>
</feature>
<dbReference type="SUPFAM" id="SSF48452">
    <property type="entry name" value="TPR-like"/>
    <property type="match status" value="1"/>
</dbReference>
<evidence type="ECO:0000256" key="4">
    <source>
        <dbReference type="ARBA" id="ARBA00023237"/>
    </source>
</evidence>
<dbReference type="EMBL" id="OCNF01000013">
    <property type="protein sequence ID" value="SOD69154.1"/>
    <property type="molecule type" value="Genomic_DNA"/>
</dbReference>
<keyword evidence="5 6" id="KW-0449">Lipoprotein</keyword>
<dbReference type="Pfam" id="PF13525">
    <property type="entry name" value="YfiO"/>
    <property type="match status" value="1"/>
</dbReference>
<comment type="subunit">
    <text evidence="6">Part of the Bam complex.</text>
</comment>
<feature type="domain" description="Outer membrane lipoprotein BamD-like" evidence="8">
    <location>
        <begin position="36"/>
        <end position="238"/>
    </location>
</feature>
<proteinExistence type="inferred from homology"/>
<name>A0A286EE98_9NEIS</name>
<dbReference type="PROSITE" id="PS51257">
    <property type="entry name" value="PROKAR_LIPOPROTEIN"/>
    <property type="match status" value="1"/>
</dbReference>
<comment type="similarity">
    <text evidence="6">Belongs to the BamD family.</text>
</comment>
<gene>
    <name evidence="6" type="primary">bamD</name>
    <name evidence="9" type="ORF">SAMN02746062_01543</name>
</gene>
<dbReference type="GO" id="GO:0043165">
    <property type="term" value="P:Gram-negative-bacterium-type cell outer membrane assembly"/>
    <property type="evidence" value="ECO:0007669"/>
    <property type="project" value="UniProtKB-UniRule"/>
</dbReference>
<dbReference type="InterPro" id="IPR017689">
    <property type="entry name" value="BamD"/>
</dbReference>
<evidence type="ECO:0000256" key="1">
    <source>
        <dbReference type="ARBA" id="ARBA00022729"/>
    </source>
</evidence>
<dbReference type="NCBIfam" id="TIGR03302">
    <property type="entry name" value="OM_YfiO"/>
    <property type="match status" value="1"/>
</dbReference>
<reference evidence="9 10" key="1">
    <citation type="submission" date="2017-09" db="EMBL/GenBank/DDBJ databases">
        <authorList>
            <person name="Ehlers B."/>
            <person name="Leendertz F.H."/>
        </authorList>
    </citation>
    <scope>NUCLEOTIDE SEQUENCE [LARGE SCALE GENOMIC DNA]</scope>
    <source>
        <strain evidence="9 10">DSM 16848</strain>
    </source>
</reference>
<keyword evidence="4 6" id="KW-0998">Cell outer membrane</keyword>
<evidence type="ECO:0000313" key="10">
    <source>
        <dbReference type="Proteomes" id="UP000219669"/>
    </source>
</evidence>
<evidence type="ECO:0000256" key="6">
    <source>
        <dbReference type="HAMAP-Rule" id="MF_00922"/>
    </source>
</evidence>
<evidence type="ECO:0000256" key="7">
    <source>
        <dbReference type="SAM" id="SignalP"/>
    </source>
</evidence>
<dbReference type="HAMAP" id="MF_00922">
    <property type="entry name" value="OM_assembly_BamD"/>
    <property type="match status" value="1"/>
</dbReference>
<comment type="function">
    <text evidence="6">Part of the outer membrane protein assembly complex, which is involved in assembly and insertion of beta-barrel proteins into the outer membrane.</text>
</comment>
<keyword evidence="3 6" id="KW-0564">Palmitate</keyword>
<accession>A0A286EE98</accession>
<protein>
    <recommendedName>
        <fullName evidence="6">Outer membrane protein assembly factor BamD</fullName>
    </recommendedName>
</protein>
<dbReference type="GO" id="GO:1990063">
    <property type="term" value="C:Bam protein complex"/>
    <property type="evidence" value="ECO:0007669"/>
    <property type="project" value="TreeGrafter"/>
</dbReference>
<feature type="signal peptide" evidence="7">
    <location>
        <begin position="1"/>
        <end position="18"/>
    </location>
</feature>
<organism evidence="9 10">
    <name type="scientific">Alysiella filiformis DSM 16848</name>
    <dbReference type="NCBI Taxonomy" id="1120981"/>
    <lineage>
        <taxon>Bacteria</taxon>
        <taxon>Pseudomonadati</taxon>
        <taxon>Pseudomonadota</taxon>
        <taxon>Betaproteobacteria</taxon>
        <taxon>Neisseriales</taxon>
        <taxon>Neisseriaceae</taxon>
        <taxon>Alysiella</taxon>
    </lineage>
</organism>
<dbReference type="CDD" id="cd15830">
    <property type="entry name" value="BamD"/>
    <property type="match status" value="1"/>
</dbReference>
<evidence type="ECO:0000256" key="3">
    <source>
        <dbReference type="ARBA" id="ARBA00023139"/>
    </source>
</evidence>
<dbReference type="InterPro" id="IPR039565">
    <property type="entry name" value="BamD-like"/>
</dbReference>
<keyword evidence="1 6" id="KW-0732">Signal</keyword>
<dbReference type="InterPro" id="IPR011990">
    <property type="entry name" value="TPR-like_helical_dom_sf"/>
</dbReference>
<sequence length="267" mass="31040">MKNFLLVISVAAALSACAAKGTVDKEAQKTQNWTIDQLYNEARNELNGNNYTRAVTLYELLRSREPDGRYAEQAGIETAYAHYKNEEKEKALAAIARFQQHFPASVDMDYALYLKGLVLFDEDQSFLNRLASQDWSDRDPAANRQAFYAFEELVKKYPQSKYADDSRKRMSQLVDALGGHEIAIARYYAKRGAWVAANNRAQRVIEQFQNTRYVEEALAIMVFSYKKMDKPQLAEDAERVLQKNFPQSPYLQKDWVPDDMPWWRYWK</sequence>
<dbReference type="GO" id="GO:0051205">
    <property type="term" value="P:protein insertion into membrane"/>
    <property type="evidence" value="ECO:0007669"/>
    <property type="project" value="UniProtKB-UniRule"/>
</dbReference>
<evidence type="ECO:0000256" key="2">
    <source>
        <dbReference type="ARBA" id="ARBA00023136"/>
    </source>
</evidence>
<dbReference type="RefSeq" id="WP_097114567.1">
    <property type="nucleotide sequence ID" value="NZ_CP083931.1"/>
</dbReference>
<keyword evidence="10" id="KW-1185">Reference proteome</keyword>
<dbReference type="Proteomes" id="UP000219669">
    <property type="component" value="Unassembled WGS sequence"/>
</dbReference>
<comment type="subcellular location">
    <subcellularLocation>
        <location evidence="6">Cell outer membrane</location>
        <topology evidence="6">Lipid-anchor</topology>
    </subcellularLocation>
</comment>